<organism evidence="1 2">
    <name type="scientific">Solanum bulbocastanum</name>
    <name type="common">Wild potato</name>
    <dbReference type="NCBI Taxonomy" id="147425"/>
    <lineage>
        <taxon>Eukaryota</taxon>
        <taxon>Viridiplantae</taxon>
        <taxon>Streptophyta</taxon>
        <taxon>Embryophyta</taxon>
        <taxon>Tracheophyta</taxon>
        <taxon>Spermatophyta</taxon>
        <taxon>Magnoliopsida</taxon>
        <taxon>eudicotyledons</taxon>
        <taxon>Gunneridae</taxon>
        <taxon>Pentapetalae</taxon>
        <taxon>asterids</taxon>
        <taxon>lamiids</taxon>
        <taxon>Solanales</taxon>
        <taxon>Solanaceae</taxon>
        <taxon>Solanoideae</taxon>
        <taxon>Solaneae</taxon>
        <taxon>Solanum</taxon>
    </lineage>
</organism>
<keyword evidence="2" id="KW-1185">Reference proteome</keyword>
<protein>
    <submittedName>
        <fullName evidence="1">Uncharacterized protein</fullName>
    </submittedName>
</protein>
<dbReference type="Proteomes" id="UP001371456">
    <property type="component" value="Unassembled WGS sequence"/>
</dbReference>
<dbReference type="EMBL" id="JBANQN010000011">
    <property type="protein sequence ID" value="KAK6775843.1"/>
    <property type="molecule type" value="Genomic_DNA"/>
</dbReference>
<sequence>MGGSTNGVVQPKLQSMILHLEASSNHQEFKVSTKIASKGKLLSNIKGNQTVVGSTNGEIQHLLKFQSIILHLETTCNQQEFKISTKVASKGKLLSDIKGNRTVVGSTNGEIQHLSNSAFEISCNHQEFKFSTKVASKG</sequence>
<name>A0AAN8Y3Q5_SOLBU</name>
<gene>
    <name evidence="1" type="ORF">RDI58_026844</name>
</gene>
<evidence type="ECO:0000313" key="2">
    <source>
        <dbReference type="Proteomes" id="UP001371456"/>
    </source>
</evidence>
<evidence type="ECO:0000313" key="1">
    <source>
        <dbReference type="EMBL" id="KAK6775843.1"/>
    </source>
</evidence>
<dbReference type="AlphaFoldDB" id="A0AAN8Y3Q5"/>
<proteinExistence type="predicted"/>
<reference evidence="1 2" key="1">
    <citation type="submission" date="2024-02" db="EMBL/GenBank/DDBJ databases">
        <title>de novo genome assembly of Solanum bulbocastanum strain 11H21.</title>
        <authorList>
            <person name="Hosaka A.J."/>
        </authorList>
    </citation>
    <scope>NUCLEOTIDE SEQUENCE [LARGE SCALE GENOMIC DNA]</scope>
    <source>
        <tissue evidence="1">Young leaves</tissue>
    </source>
</reference>
<accession>A0AAN8Y3Q5</accession>
<comment type="caution">
    <text evidence="1">The sequence shown here is derived from an EMBL/GenBank/DDBJ whole genome shotgun (WGS) entry which is preliminary data.</text>
</comment>